<dbReference type="InterPro" id="IPR007329">
    <property type="entry name" value="FMN-bd"/>
</dbReference>
<feature type="domain" description="FMN-binding" evidence="1">
    <location>
        <begin position="23"/>
        <end position="100"/>
    </location>
</feature>
<evidence type="ECO:0000313" key="3">
    <source>
        <dbReference type="Proteomes" id="UP000297948"/>
    </source>
</evidence>
<dbReference type="Proteomes" id="UP000297948">
    <property type="component" value="Unassembled WGS sequence"/>
</dbReference>
<dbReference type="Gene3D" id="3.90.1010.20">
    <property type="match status" value="1"/>
</dbReference>
<organism evidence="2 3">
    <name type="scientific">Streptomyces palmae</name>
    <dbReference type="NCBI Taxonomy" id="1701085"/>
    <lineage>
        <taxon>Bacteria</taxon>
        <taxon>Bacillati</taxon>
        <taxon>Actinomycetota</taxon>
        <taxon>Actinomycetes</taxon>
        <taxon>Kitasatosporales</taxon>
        <taxon>Streptomycetaceae</taxon>
        <taxon>Streptomyces</taxon>
    </lineage>
</organism>
<dbReference type="GO" id="GO:0016020">
    <property type="term" value="C:membrane"/>
    <property type="evidence" value="ECO:0007669"/>
    <property type="project" value="InterPro"/>
</dbReference>
<comment type="caution">
    <text evidence="2">The sequence shown here is derived from an EMBL/GenBank/DDBJ whole genome shotgun (WGS) entry which is preliminary data.</text>
</comment>
<reference evidence="2 3" key="1">
    <citation type="submission" date="2019-03" db="EMBL/GenBank/DDBJ databases">
        <authorList>
            <person name="Gonzalez-Pimentel J.L."/>
        </authorList>
    </citation>
    <scope>NUCLEOTIDE SEQUENCE [LARGE SCALE GENOMIC DNA]</scope>
    <source>
        <strain evidence="2 3">JCM 31289</strain>
    </source>
</reference>
<sequence>PAGHSASTGSRTGTFTGDVIHTRYGPVQIAAVLQHGRITEIRAVQTPSDNGRDREIAASAVPRLTREALDAQSAHIDAVSGATYTSQGYVASLQSALDRAGA</sequence>
<dbReference type="RefSeq" id="WP_135340684.1">
    <property type="nucleotide sequence ID" value="NZ_SRID01000222.1"/>
</dbReference>
<evidence type="ECO:0000259" key="1">
    <source>
        <dbReference type="SMART" id="SM00900"/>
    </source>
</evidence>
<dbReference type="SMART" id="SM00900">
    <property type="entry name" value="FMN_bind"/>
    <property type="match status" value="1"/>
</dbReference>
<name>A0A4Z0GVP7_9ACTN</name>
<dbReference type="Pfam" id="PF04205">
    <property type="entry name" value="FMN_bind"/>
    <property type="match status" value="1"/>
</dbReference>
<proteinExistence type="predicted"/>
<dbReference type="GO" id="GO:0010181">
    <property type="term" value="F:FMN binding"/>
    <property type="evidence" value="ECO:0007669"/>
    <property type="project" value="InterPro"/>
</dbReference>
<evidence type="ECO:0000313" key="2">
    <source>
        <dbReference type="EMBL" id="TGB01342.1"/>
    </source>
</evidence>
<protein>
    <submittedName>
        <fullName evidence="2">FMN-binding protein</fullName>
    </submittedName>
</protein>
<gene>
    <name evidence="2" type="ORF">E4099_21225</name>
</gene>
<dbReference type="AlphaFoldDB" id="A0A4Z0GVP7"/>
<dbReference type="OrthoDB" id="8099475at2"/>
<feature type="non-terminal residue" evidence="2">
    <location>
        <position position="1"/>
    </location>
</feature>
<accession>A0A4Z0GVP7</accession>
<keyword evidence="3" id="KW-1185">Reference proteome</keyword>
<dbReference type="EMBL" id="SRID01000222">
    <property type="protein sequence ID" value="TGB01342.1"/>
    <property type="molecule type" value="Genomic_DNA"/>
</dbReference>